<feature type="transmembrane region" description="Helical" evidence="7">
    <location>
        <begin position="112"/>
        <end position="131"/>
    </location>
</feature>
<evidence type="ECO:0000256" key="2">
    <source>
        <dbReference type="ARBA" id="ARBA00022448"/>
    </source>
</evidence>
<feature type="domain" description="Major facilitator superfamily (MFS) profile" evidence="8">
    <location>
        <begin position="42"/>
        <end position="475"/>
    </location>
</feature>
<dbReference type="PANTHER" id="PTHR23506">
    <property type="entry name" value="GH10249P"/>
    <property type="match status" value="1"/>
</dbReference>
<dbReference type="OrthoDB" id="5086884at2759"/>
<dbReference type="InterPro" id="IPR036259">
    <property type="entry name" value="MFS_trans_sf"/>
</dbReference>
<dbReference type="EMBL" id="ML978122">
    <property type="protein sequence ID" value="KAF2103438.1"/>
    <property type="molecule type" value="Genomic_DNA"/>
</dbReference>
<dbReference type="Pfam" id="PF07690">
    <property type="entry name" value="MFS_1"/>
    <property type="match status" value="1"/>
</dbReference>
<feature type="transmembrane region" description="Helical" evidence="7">
    <location>
        <begin position="172"/>
        <end position="195"/>
    </location>
</feature>
<dbReference type="SUPFAM" id="SSF103473">
    <property type="entry name" value="MFS general substrate transporter"/>
    <property type="match status" value="1"/>
</dbReference>
<dbReference type="AlphaFoldDB" id="A0A9P4MA19"/>
<keyword evidence="10" id="KW-1185">Reference proteome</keyword>
<dbReference type="CDD" id="cd17325">
    <property type="entry name" value="MFS_MdtG_SLC18_like"/>
    <property type="match status" value="1"/>
</dbReference>
<feature type="transmembrane region" description="Helical" evidence="7">
    <location>
        <begin position="84"/>
        <end position="105"/>
    </location>
</feature>
<dbReference type="PROSITE" id="PS50850">
    <property type="entry name" value="MFS"/>
    <property type="match status" value="1"/>
</dbReference>
<feature type="transmembrane region" description="Helical" evidence="7">
    <location>
        <begin position="452"/>
        <end position="471"/>
    </location>
</feature>
<feature type="transmembrane region" description="Helical" evidence="7">
    <location>
        <begin position="376"/>
        <end position="401"/>
    </location>
</feature>
<feature type="transmembrane region" description="Helical" evidence="7">
    <location>
        <begin position="201"/>
        <end position="221"/>
    </location>
</feature>
<comment type="subcellular location">
    <subcellularLocation>
        <location evidence="1">Membrane</location>
        <topology evidence="1">Multi-pass membrane protein</topology>
    </subcellularLocation>
</comment>
<organism evidence="9 10">
    <name type="scientific">Rhizodiscina lignyota</name>
    <dbReference type="NCBI Taxonomy" id="1504668"/>
    <lineage>
        <taxon>Eukaryota</taxon>
        <taxon>Fungi</taxon>
        <taxon>Dikarya</taxon>
        <taxon>Ascomycota</taxon>
        <taxon>Pezizomycotina</taxon>
        <taxon>Dothideomycetes</taxon>
        <taxon>Pleosporomycetidae</taxon>
        <taxon>Aulographales</taxon>
        <taxon>Rhizodiscinaceae</taxon>
        <taxon>Rhizodiscina</taxon>
    </lineage>
</organism>
<evidence type="ECO:0000256" key="4">
    <source>
        <dbReference type="ARBA" id="ARBA00022989"/>
    </source>
</evidence>
<evidence type="ECO:0000256" key="5">
    <source>
        <dbReference type="ARBA" id="ARBA00023136"/>
    </source>
</evidence>
<accession>A0A9P4MA19</accession>
<dbReference type="GO" id="GO:0016020">
    <property type="term" value="C:membrane"/>
    <property type="evidence" value="ECO:0007669"/>
    <property type="project" value="UniProtKB-SubCell"/>
</dbReference>
<feature type="region of interest" description="Disordered" evidence="6">
    <location>
        <begin position="241"/>
        <end position="267"/>
    </location>
</feature>
<dbReference type="Proteomes" id="UP000799772">
    <property type="component" value="Unassembled WGS sequence"/>
</dbReference>
<feature type="transmembrane region" description="Helical" evidence="7">
    <location>
        <begin position="334"/>
        <end position="355"/>
    </location>
</feature>
<keyword evidence="4 7" id="KW-1133">Transmembrane helix</keyword>
<dbReference type="InterPro" id="IPR020846">
    <property type="entry name" value="MFS_dom"/>
</dbReference>
<keyword evidence="2" id="KW-0813">Transport</keyword>
<keyword evidence="3 7" id="KW-0812">Transmembrane</keyword>
<comment type="caution">
    <text evidence="9">The sequence shown here is derived from an EMBL/GenBank/DDBJ whole genome shotgun (WGS) entry which is preliminary data.</text>
</comment>
<dbReference type="Gene3D" id="1.20.1250.20">
    <property type="entry name" value="MFS general substrate transporter like domains"/>
    <property type="match status" value="2"/>
</dbReference>
<evidence type="ECO:0000256" key="6">
    <source>
        <dbReference type="SAM" id="MobiDB-lite"/>
    </source>
</evidence>
<evidence type="ECO:0000259" key="8">
    <source>
        <dbReference type="PROSITE" id="PS50850"/>
    </source>
</evidence>
<evidence type="ECO:0000256" key="1">
    <source>
        <dbReference type="ARBA" id="ARBA00004141"/>
    </source>
</evidence>
<gene>
    <name evidence="9" type="ORF">NA57DRAFT_32789</name>
</gene>
<proteinExistence type="predicted"/>
<sequence>MPEDSTLSRVASTVSNGAKSIIKPDYSKCPVGLKWRSNTFFIIVTIGVGIFTDLFLYGLIVPVIPFMLEDRVGIPRSHVQSNVSMLLAIYAGASVVFSPIAGILADKTSSRQLPFLLGLSALLFATLLFAVGQSIPVLAIARILQGLSGSVVWTIGLAMCLETVGPERLGRVIGTIFSVISVGTQASPTIGGILYEKAGLPGVFGLAIALLVVDFVMRLLVIEKKIAAKYEAHMRRASLANPQTDGMDGTAEHDNHDPDEESPLLSGNEHKKYHLNEPKSWILRKVPILACIHDTALLAALWLAFVQAILLGSFDATIPTVAEDYYDFDALKAGALFLSLGLTDLITGPIGGWAVDKYGTKPAAVIGSSDQVKIWAGLLALIGIGMGIFGAPSIVEAGAVVQRYYKANPDFFGENGPYAQLYGLNSMCFCGGLTIGPVIAGGLKDSIGYGNMNAVLAAIAGVTSIISWLYIGGPPRIGKWKVLK</sequence>
<feature type="transmembrane region" description="Helical" evidence="7">
    <location>
        <begin position="288"/>
        <end position="314"/>
    </location>
</feature>
<evidence type="ECO:0000256" key="7">
    <source>
        <dbReference type="SAM" id="Phobius"/>
    </source>
</evidence>
<name>A0A9P4MA19_9PEZI</name>
<reference evidence="9" key="1">
    <citation type="journal article" date="2020" name="Stud. Mycol.">
        <title>101 Dothideomycetes genomes: a test case for predicting lifestyles and emergence of pathogens.</title>
        <authorList>
            <person name="Haridas S."/>
            <person name="Albert R."/>
            <person name="Binder M."/>
            <person name="Bloem J."/>
            <person name="Labutti K."/>
            <person name="Salamov A."/>
            <person name="Andreopoulos B."/>
            <person name="Baker S."/>
            <person name="Barry K."/>
            <person name="Bills G."/>
            <person name="Bluhm B."/>
            <person name="Cannon C."/>
            <person name="Castanera R."/>
            <person name="Culley D."/>
            <person name="Daum C."/>
            <person name="Ezra D."/>
            <person name="Gonzalez J."/>
            <person name="Henrissat B."/>
            <person name="Kuo A."/>
            <person name="Liang C."/>
            <person name="Lipzen A."/>
            <person name="Lutzoni F."/>
            <person name="Magnuson J."/>
            <person name="Mondo S."/>
            <person name="Nolan M."/>
            <person name="Ohm R."/>
            <person name="Pangilinan J."/>
            <person name="Park H.-J."/>
            <person name="Ramirez L."/>
            <person name="Alfaro M."/>
            <person name="Sun H."/>
            <person name="Tritt A."/>
            <person name="Yoshinaga Y."/>
            <person name="Zwiers L.-H."/>
            <person name="Turgeon B."/>
            <person name="Goodwin S."/>
            <person name="Spatafora J."/>
            <person name="Crous P."/>
            <person name="Grigoriev I."/>
        </authorList>
    </citation>
    <scope>NUCLEOTIDE SEQUENCE</scope>
    <source>
        <strain evidence="9">CBS 133067</strain>
    </source>
</reference>
<feature type="transmembrane region" description="Helical" evidence="7">
    <location>
        <begin position="421"/>
        <end position="440"/>
    </location>
</feature>
<keyword evidence="5 7" id="KW-0472">Membrane</keyword>
<feature type="transmembrane region" description="Helical" evidence="7">
    <location>
        <begin position="137"/>
        <end position="160"/>
    </location>
</feature>
<protein>
    <submittedName>
        <fullName evidence="9">MFS general substrate transporter</fullName>
    </submittedName>
</protein>
<evidence type="ECO:0000313" key="10">
    <source>
        <dbReference type="Proteomes" id="UP000799772"/>
    </source>
</evidence>
<dbReference type="InterPro" id="IPR050930">
    <property type="entry name" value="MFS_Vesicular_Transporter"/>
</dbReference>
<dbReference type="PANTHER" id="PTHR23506:SF37">
    <property type="entry name" value="MAJOR FACILITATOR SUPERFAMILY (MFS) PROFILE DOMAIN-CONTAINING PROTEIN"/>
    <property type="match status" value="1"/>
</dbReference>
<dbReference type="GO" id="GO:0022857">
    <property type="term" value="F:transmembrane transporter activity"/>
    <property type="evidence" value="ECO:0007669"/>
    <property type="project" value="InterPro"/>
</dbReference>
<evidence type="ECO:0000313" key="9">
    <source>
        <dbReference type="EMBL" id="KAF2103438.1"/>
    </source>
</evidence>
<feature type="transmembrane region" description="Helical" evidence="7">
    <location>
        <begin position="40"/>
        <end position="64"/>
    </location>
</feature>
<dbReference type="InterPro" id="IPR011701">
    <property type="entry name" value="MFS"/>
</dbReference>
<evidence type="ECO:0000256" key="3">
    <source>
        <dbReference type="ARBA" id="ARBA00022692"/>
    </source>
</evidence>